<evidence type="ECO:0000313" key="2">
    <source>
        <dbReference type="Proteomes" id="UP001203972"/>
    </source>
</evidence>
<organism evidence="1 2">
    <name type="scientific">Clostridium innocuum</name>
    <dbReference type="NCBI Taxonomy" id="1522"/>
    <lineage>
        <taxon>Bacteria</taxon>
        <taxon>Bacillati</taxon>
        <taxon>Bacillota</taxon>
        <taxon>Clostridia</taxon>
        <taxon>Eubacteriales</taxon>
        <taxon>Clostridiaceae</taxon>
        <taxon>Clostridium</taxon>
    </lineage>
</organism>
<dbReference type="RefSeq" id="WP_008819087.1">
    <property type="nucleotide sequence ID" value="NZ_CABKQS010000004.1"/>
</dbReference>
<name>A0AAP2UKP8_CLOIN</name>
<sequence>MKNRRTDISCRIKKAIVSVAINVATIVRELYAEDRKELITQISERKRRKYKVALHMVNISKTITHLAMNYLLMKIMWQIVMDPPFGKEKYMFSFEGCRALFVCLLHCDHRRY</sequence>
<dbReference type="EMBL" id="JAKTMA010000003">
    <property type="protein sequence ID" value="MCR0231545.1"/>
    <property type="molecule type" value="Genomic_DNA"/>
</dbReference>
<comment type="caution">
    <text evidence="1">The sequence shown here is derived from an EMBL/GenBank/DDBJ whole genome shotgun (WGS) entry which is preliminary data.</text>
</comment>
<reference evidence="1" key="1">
    <citation type="journal article" date="2022" name="Clin. Infect. Dis.">
        <title>Association between Clostridium innocuum and antibiotic-associated diarrhea in adults and children: A cross-sectional study and comparative genomics analysis.</title>
        <authorList>
            <person name="Cherny K.E."/>
            <person name="Muscat E.B."/>
            <person name="Balaji A."/>
            <person name="Mukherjee J."/>
            <person name="Ozer E.A."/>
            <person name="Angarone M.P."/>
            <person name="Hauser A.R."/>
            <person name="Sichel J.S."/>
            <person name="Amponsah E."/>
            <person name="Kociolek L.K."/>
        </authorList>
    </citation>
    <scope>NUCLEOTIDE SEQUENCE</scope>
    <source>
        <strain evidence="1">NU1-AC-029v</strain>
    </source>
</reference>
<gene>
    <name evidence="1" type="ORF">MKC95_02015</name>
</gene>
<proteinExistence type="predicted"/>
<dbReference type="AlphaFoldDB" id="A0AAP2UKP8"/>
<evidence type="ECO:0000313" key="1">
    <source>
        <dbReference type="EMBL" id="MCR0231545.1"/>
    </source>
</evidence>
<accession>A0AAP2UKP8</accession>
<dbReference type="Proteomes" id="UP001203972">
    <property type="component" value="Unassembled WGS sequence"/>
</dbReference>
<protein>
    <submittedName>
        <fullName evidence="1">Uncharacterized protein</fullName>
    </submittedName>
</protein>